<feature type="transmembrane region" description="Helical" evidence="1">
    <location>
        <begin position="112"/>
        <end position="127"/>
    </location>
</feature>
<feature type="transmembrane region" description="Helical" evidence="1">
    <location>
        <begin position="229"/>
        <end position="246"/>
    </location>
</feature>
<feature type="transmembrane region" description="Helical" evidence="1">
    <location>
        <begin position="139"/>
        <end position="163"/>
    </location>
</feature>
<feature type="transmembrane region" description="Helical" evidence="1">
    <location>
        <begin position="30"/>
        <end position="48"/>
    </location>
</feature>
<dbReference type="AlphaFoldDB" id="A0A7C1ZMY8"/>
<proteinExistence type="predicted"/>
<evidence type="ECO:0000256" key="1">
    <source>
        <dbReference type="SAM" id="Phobius"/>
    </source>
</evidence>
<protein>
    <recommendedName>
        <fullName evidence="3">Glycosyltransferase RgtA/B/C/D-like domain-containing protein</fullName>
    </recommendedName>
</protein>
<keyword evidence="1" id="KW-0812">Transmembrane</keyword>
<feature type="transmembrane region" description="Helical" evidence="1">
    <location>
        <begin position="86"/>
        <end position="106"/>
    </location>
</feature>
<feature type="transmembrane region" description="Helical" evidence="1">
    <location>
        <begin position="305"/>
        <end position="326"/>
    </location>
</feature>
<feature type="transmembrane region" description="Helical" evidence="1">
    <location>
        <begin position="253"/>
        <end position="274"/>
    </location>
</feature>
<evidence type="ECO:0000313" key="2">
    <source>
        <dbReference type="EMBL" id="HEC67507.1"/>
    </source>
</evidence>
<keyword evidence="1" id="KW-0472">Membrane</keyword>
<feature type="transmembrane region" description="Helical" evidence="1">
    <location>
        <begin position="60"/>
        <end position="79"/>
    </location>
</feature>
<gene>
    <name evidence="2" type="ORF">ENI35_01635</name>
</gene>
<sequence length="518" mass="60619">MNLWFTGDDFVALSTIFSYNPIKILFFRDAYILFNPYFFTPLLPISFLDGYLFKLDPMGYHLHNYLALFLTALIIYKVVRIYLPPKYAFLSAVFFLFSIPVFFNIGSLPHRHYNWGCFLVFLGFYLFKDFEKTGAKSILILSVLAYFCALLFKCVFAPFPLVILLLSECNFHKRMGIFMIYISVFFIYLIWRFYMLGGLGGYMFFPDPSVFQAISALFFHIPYETSKRIWLMPFFIYLVPIALFIIRPKIGAIFVSLIFMSEIPFIFAPIWPAYGLTGKFLTLLGIISIALCFLIYYVEKSFSHFSYYLVCGLILILQVVQLPQAFKEINATSSLVKNTCYRLSKGDIKVVYSHISWVYNYFFLVQHLLQKQMPHLIGIGALDRNNLPLDLYIYERYIDSFSLNDQIFISSENKQLRYNDVKETIVMMGQRELLPKPNIKLNYKSHLLKVKIADKRAEGHFRLYFFATLNKGNNLFWSIPIRKKHFSCPIKKGERIVFIFVSADGKFSEPLIFKEPSN</sequence>
<dbReference type="EMBL" id="DRIH01000056">
    <property type="protein sequence ID" value="HEC67507.1"/>
    <property type="molecule type" value="Genomic_DNA"/>
</dbReference>
<name>A0A7C1ZMY8_DESA2</name>
<keyword evidence="1" id="KW-1133">Transmembrane helix</keyword>
<dbReference type="Proteomes" id="UP000885738">
    <property type="component" value="Unassembled WGS sequence"/>
</dbReference>
<organism evidence="2">
    <name type="scientific">Desulfofervidus auxilii</name>
    <dbReference type="NCBI Taxonomy" id="1621989"/>
    <lineage>
        <taxon>Bacteria</taxon>
        <taxon>Pseudomonadati</taxon>
        <taxon>Thermodesulfobacteriota</taxon>
        <taxon>Candidatus Desulfofervidia</taxon>
        <taxon>Candidatus Desulfofervidales</taxon>
        <taxon>Candidatus Desulfofervidaceae</taxon>
        <taxon>Candidatus Desulfofervidus</taxon>
    </lineage>
</organism>
<comment type="caution">
    <text evidence="2">The sequence shown here is derived from an EMBL/GenBank/DDBJ whole genome shotgun (WGS) entry which is preliminary data.</text>
</comment>
<accession>A0A7C1ZMY8</accession>
<feature type="transmembrane region" description="Helical" evidence="1">
    <location>
        <begin position="175"/>
        <end position="194"/>
    </location>
</feature>
<reference evidence="2" key="1">
    <citation type="journal article" date="2020" name="mSystems">
        <title>Genome- and Community-Level Interaction Insights into Carbon Utilization and Element Cycling Functions of Hydrothermarchaeota in Hydrothermal Sediment.</title>
        <authorList>
            <person name="Zhou Z."/>
            <person name="Liu Y."/>
            <person name="Xu W."/>
            <person name="Pan J."/>
            <person name="Luo Z.H."/>
            <person name="Li M."/>
        </authorList>
    </citation>
    <scope>NUCLEOTIDE SEQUENCE [LARGE SCALE GENOMIC DNA]</scope>
    <source>
        <strain evidence="2">HyVt-389</strain>
    </source>
</reference>
<feature type="transmembrane region" description="Helical" evidence="1">
    <location>
        <begin position="280"/>
        <end position="298"/>
    </location>
</feature>
<evidence type="ECO:0008006" key="3">
    <source>
        <dbReference type="Google" id="ProtNLM"/>
    </source>
</evidence>